<dbReference type="EMBL" id="JNAM01000014">
    <property type="protein sequence ID" value="KGF96208.1"/>
    <property type="molecule type" value="Genomic_DNA"/>
</dbReference>
<reference evidence="2" key="1">
    <citation type="journal article" date="2014" name="Sci. Data">
        <title>Genomes of diverse isolates of the marine cyanobacterium Prochlorococcus.</title>
        <authorList>
            <person name="Biller S."/>
            <person name="Berube P."/>
            <person name="Thompson J."/>
            <person name="Kelly L."/>
            <person name="Roggensack S."/>
            <person name="Awad L."/>
            <person name="Roache-Johnson K."/>
            <person name="Ding H."/>
            <person name="Giovannoni S.J."/>
            <person name="Moore L.R."/>
            <person name="Chisholm S.W."/>
        </authorList>
    </citation>
    <scope>NUCLEOTIDE SEQUENCE [LARGE SCALE GENOMIC DNA]</scope>
    <source>
        <strain evidence="2">MIT 9302</strain>
    </source>
</reference>
<dbReference type="PANTHER" id="PTHR46638">
    <property type="entry name" value="CORRINOID ADENOSYLTRANSFERASE"/>
    <property type="match status" value="1"/>
</dbReference>
<accession>A0A0A2A715</accession>
<comment type="caution">
    <text evidence="1">The sequence shown here is derived from an EMBL/GenBank/DDBJ whole genome shotgun (WGS) entry which is preliminary data.</text>
</comment>
<proteinExistence type="predicted"/>
<dbReference type="GO" id="GO:0009236">
    <property type="term" value="P:cobalamin biosynthetic process"/>
    <property type="evidence" value="ECO:0007669"/>
    <property type="project" value="InterPro"/>
</dbReference>
<dbReference type="eggNOG" id="COG2109">
    <property type="taxonomic scope" value="Bacteria"/>
</dbReference>
<dbReference type="OrthoDB" id="422172at2"/>
<dbReference type="Gene3D" id="3.40.50.300">
    <property type="entry name" value="P-loop containing nucleotide triphosphate hydrolases"/>
    <property type="match status" value="1"/>
</dbReference>
<dbReference type="PIRSF" id="PIRSF015617">
    <property type="entry name" value="Adensltrnsf_CobA"/>
    <property type="match status" value="1"/>
</dbReference>
<sequence>MLISSSNSYSQSNSDLVNISSAKKINLKKFTQNGQIQIYQSSYRGSYSSIIRDSLRNAALGRKVLLVQFMKGGVKQGITNSVKLCGNLTWLRSAHSFDQYHSEEIENNPNIKKSIHESTYELWNFCKKELLSGENDQIILDEIFLAIEMKIIDKDDLISTLENRFISGDVILTGTDIPKDLLLMANQITELRS</sequence>
<dbReference type="Pfam" id="PF02572">
    <property type="entry name" value="CobA_CobO_BtuR"/>
    <property type="match status" value="1"/>
</dbReference>
<dbReference type="RefSeq" id="WP_032527540.1">
    <property type="nucleotide sequence ID" value="NZ_CP138951.1"/>
</dbReference>
<organism evidence="1 2">
    <name type="scientific">Prochlorococcus marinus str. MIT 9302</name>
    <dbReference type="NCBI Taxonomy" id="74545"/>
    <lineage>
        <taxon>Bacteria</taxon>
        <taxon>Bacillati</taxon>
        <taxon>Cyanobacteriota</taxon>
        <taxon>Cyanophyceae</taxon>
        <taxon>Synechococcales</taxon>
        <taxon>Prochlorococcaceae</taxon>
        <taxon>Prochlorococcus</taxon>
    </lineage>
</organism>
<dbReference type="InterPro" id="IPR027417">
    <property type="entry name" value="P-loop_NTPase"/>
</dbReference>
<evidence type="ECO:0000313" key="1">
    <source>
        <dbReference type="EMBL" id="KGF96208.1"/>
    </source>
</evidence>
<dbReference type="InterPro" id="IPR003724">
    <property type="entry name" value="CblAdoTrfase_CobA"/>
</dbReference>
<evidence type="ECO:0000313" key="2">
    <source>
        <dbReference type="Proteomes" id="UP000030445"/>
    </source>
</evidence>
<dbReference type="AlphaFoldDB" id="A0A0A2A715"/>
<keyword evidence="1" id="KW-0808">Transferase</keyword>
<dbReference type="Proteomes" id="UP000030445">
    <property type="component" value="Unassembled WGS sequence"/>
</dbReference>
<dbReference type="STRING" id="74545.EU96_1952"/>
<protein>
    <submittedName>
        <fullName evidence="1">Cob(I)alamin adenosyltransferase</fullName>
    </submittedName>
</protein>
<dbReference type="PANTHER" id="PTHR46638:SF1">
    <property type="entry name" value="CORRINOID ADENOSYLTRANSFERASE"/>
    <property type="match status" value="1"/>
</dbReference>
<dbReference type="GO" id="GO:0005524">
    <property type="term" value="F:ATP binding"/>
    <property type="evidence" value="ECO:0007669"/>
    <property type="project" value="InterPro"/>
</dbReference>
<dbReference type="GO" id="GO:0008817">
    <property type="term" value="F:corrinoid adenosyltransferase activity"/>
    <property type="evidence" value="ECO:0007669"/>
    <property type="project" value="InterPro"/>
</dbReference>
<gene>
    <name evidence="1" type="ORF">EU96_1952</name>
</gene>
<dbReference type="SUPFAM" id="SSF52540">
    <property type="entry name" value="P-loop containing nucleoside triphosphate hydrolases"/>
    <property type="match status" value="1"/>
</dbReference>
<name>A0A0A2A715_PROMR</name>